<keyword evidence="6" id="KW-1185">Reference proteome</keyword>
<evidence type="ECO:0000256" key="2">
    <source>
        <dbReference type="ARBA" id="ARBA00022801"/>
    </source>
</evidence>
<feature type="signal peptide" evidence="4">
    <location>
        <begin position="1"/>
        <end position="20"/>
    </location>
</feature>
<dbReference type="InterPro" id="IPR038466">
    <property type="entry name" value="S8_pro-domain_sf"/>
</dbReference>
<dbReference type="WBParaSite" id="Hba_16522">
    <property type="protein sequence ID" value="Hba_16522"/>
    <property type="gene ID" value="Hba_16522"/>
</dbReference>
<keyword evidence="2" id="KW-0378">Hydrolase</keyword>
<keyword evidence="1" id="KW-0645">Protease</keyword>
<evidence type="ECO:0000259" key="5">
    <source>
        <dbReference type="Pfam" id="PF16470"/>
    </source>
</evidence>
<dbReference type="Proteomes" id="UP000095283">
    <property type="component" value="Unplaced"/>
</dbReference>
<dbReference type="GO" id="GO:0043005">
    <property type="term" value="C:neuron projection"/>
    <property type="evidence" value="ECO:0007669"/>
    <property type="project" value="TreeGrafter"/>
</dbReference>
<dbReference type="GO" id="GO:0016020">
    <property type="term" value="C:membrane"/>
    <property type="evidence" value="ECO:0007669"/>
    <property type="project" value="TreeGrafter"/>
</dbReference>
<dbReference type="GO" id="GO:0004252">
    <property type="term" value="F:serine-type endopeptidase activity"/>
    <property type="evidence" value="ECO:0007669"/>
    <property type="project" value="TreeGrafter"/>
</dbReference>
<keyword evidence="3" id="KW-0720">Serine protease</keyword>
<name>A0A1I7XG83_HETBA</name>
<organism evidence="6 7">
    <name type="scientific">Heterorhabditis bacteriophora</name>
    <name type="common">Entomopathogenic nematode worm</name>
    <dbReference type="NCBI Taxonomy" id="37862"/>
    <lineage>
        <taxon>Eukaryota</taxon>
        <taxon>Metazoa</taxon>
        <taxon>Ecdysozoa</taxon>
        <taxon>Nematoda</taxon>
        <taxon>Chromadorea</taxon>
        <taxon>Rhabditida</taxon>
        <taxon>Rhabditina</taxon>
        <taxon>Rhabditomorpha</taxon>
        <taxon>Strongyloidea</taxon>
        <taxon>Heterorhabditidae</taxon>
        <taxon>Heterorhabditis</taxon>
    </lineage>
</organism>
<dbReference type="GO" id="GO:0016486">
    <property type="term" value="P:peptide hormone processing"/>
    <property type="evidence" value="ECO:0007669"/>
    <property type="project" value="TreeGrafter"/>
</dbReference>
<keyword evidence="4" id="KW-0732">Signal</keyword>
<accession>A0A1I7XG83</accession>
<evidence type="ECO:0000256" key="3">
    <source>
        <dbReference type="ARBA" id="ARBA00022825"/>
    </source>
</evidence>
<evidence type="ECO:0000256" key="4">
    <source>
        <dbReference type="SAM" id="SignalP"/>
    </source>
</evidence>
<evidence type="ECO:0000313" key="6">
    <source>
        <dbReference type="Proteomes" id="UP000095283"/>
    </source>
</evidence>
<dbReference type="PANTHER" id="PTHR42884:SF13">
    <property type="entry name" value="NEUROENDOCRINE CONVERTASE 2"/>
    <property type="match status" value="1"/>
</dbReference>
<dbReference type="InterPro" id="IPR032815">
    <property type="entry name" value="S8_pro-domain"/>
</dbReference>
<sequence length="140" mass="16221">MIIYGRDVSWLSIIFVVSLGETLEVYTNHFHVHTKEPGLENAHKIAKRNGFINRGAVLGSDHEFHFIQPALSHARTKRSIGHHAKLHNDNDILRVEQLTGYKRTKRGYRPLVERLQNQLDFSSVQSPTDPLYNYQWYLVG</sequence>
<evidence type="ECO:0000256" key="1">
    <source>
        <dbReference type="ARBA" id="ARBA00022670"/>
    </source>
</evidence>
<dbReference type="Gene3D" id="3.30.70.850">
    <property type="entry name" value="Peptidase S8, pro-domain"/>
    <property type="match status" value="1"/>
</dbReference>
<evidence type="ECO:0000313" key="7">
    <source>
        <dbReference type="WBParaSite" id="Hba_16522"/>
    </source>
</evidence>
<protein>
    <submittedName>
        <fullName evidence="7">S8_pro-domain domain-containing protein</fullName>
    </submittedName>
</protein>
<dbReference type="AlphaFoldDB" id="A0A1I7XG83"/>
<dbReference type="PANTHER" id="PTHR42884">
    <property type="entry name" value="PROPROTEIN CONVERTASE SUBTILISIN/KEXIN-RELATED"/>
    <property type="match status" value="1"/>
</dbReference>
<dbReference type="GO" id="GO:0005615">
    <property type="term" value="C:extracellular space"/>
    <property type="evidence" value="ECO:0007669"/>
    <property type="project" value="TreeGrafter"/>
</dbReference>
<dbReference type="Pfam" id="PF16470">
    <property type="entry name" value="S8_pro-domain"/>
    <property type="match status" value="1"/>
</dbReference>
<feature type="chain" id="PRO_5009311148" evidence="4">
    <location>
        <begin position="21"/>
        <end position="140"/>
    </location>
</feature>
<reference evidence="7" key="1">
    <citation type="submission" date="2016-11" db="UniProtKB">
        <authorList>
            <consortium name="WormBaseParasite"/>
        </authorList>
    </citation>
    <scope>IDENTIFICATION</scope>
</reference>
<feature type="domain" description="Peptidase S8 pro-domain" evidence="5">
    <location>
        <begin position="29"/>
        <end position="106"/>
    </location>
</feature>
<dbReference type="SUPFAM" id="SSF54897">
    <property type="entry name" value="Protease propeptides/inhibitors"/>
    <property type="match status" value="1"/>
</dbReference>
<proteinExistence type="predicted"/>